<dbReference type="InterPro" id="IPR001611">
    <property type="entry name" value="Leu-rich_rpt"/>
</dbReference>
<accession>A0A914EHW1</accession>
<dbReference type="PANTHER" id="PTHR24366">
    <property type="entry name" value="IG(IMMUNOGLOBULIN) AND LRR(LEUCINE RICH REPEAT) DOMAINS"/>
    <property type="match status" value="1"/>
</dbReference>
<proteinExistence type="predicted"/>
<dbReference type="InterPro" id="IPR003591">
    <property type="entry name" value="Leu-rich_rpt_typical-subtyp"/>
</dbReference>
<evidence type="ECO:0000313" key="5">
    <source>
        <dbReference type="WBParaSite" id="ACRNAN_scaffold84.g27811.t1"/>
    </source>
</evidence>
<dbReference type="Proteomes" id="UP000887540">
    <property type="component" value="Unplaced"/>
</dbReference>
<evidence type="ECO:0000313" key="4">
    <source>
        <dbReference type="Proteomes" id="UP000887540"/>
    </source>
</evidence>
<protein>
    <submittedName>
        <fullName evidence="5">Uncharacterized protein</fullName>
    </submittedName>
</protein>
<keyword evidence="4" id="KW-1185">Reference proteome</keyword>
<evidence type="ECO:0000256" key="3">
    <source>
        <dbReference type="SAM" id="Phobius"/>
    </source>
</evidence>
<sequence>MIDNGAFNGMSNVLQELIITHNNISMMPVGALSSLTSLLRLDFSNNTINELRQEDALPNLPKLYDINLGYNNISSIHKSFFENGKNSLQTINLGHNSLVEVPASALRGFRQLMALHMHNNLLNALPALSFMNLPVLSLLNLASNQIETIHRQAFLNVPFLRYLYLTKNELSEIQPFQFNSFENLEMIDLSNNRISVLPTDSFSNLLHLRQLYLGENRINHIERNVFTNSTIIVLILESNMLKEVTKEMFEGLQLLQQVSLKDNRIKVVDQSAFNTSPGLVMVDLSKNELFDLAPSTFLSQLNMLLVDLSSNKLIRTPYSAFSKRVATVLLQENPLVCTEKVHMLQQGYGVYLPSSEDKICSGQKSIDSILGTPKLETNENNGEVKENAFAQQVNGQHQMENVQGMVSIMPENIGEESTVVTTAGIPSLKPIAIRPHPIVPEGISPQSDFTESPLSTSPKVVVRRPLLSQLFASNRHQPQHALEVDNLPIETITASTIAPKETSTQITSTDNPNIIYPFPVPFLKKPPKVSLATFQNSETLPPSIVIAPSQGQTTIDKQKKDDHEVLERYEEFELQDNSFSEKKIPKQGEQFPYELDESTVTPVPNKAMSTTIILVCLGTVFIVMIAVFIGMCVAKRRSMRMSGSISTHSTSRSNAYMAAAQAAQMNSIYGTGTIQRSRNNGTLNRAPPAEDVYAWLYAPGTYSGYAK</sequence>
<dbReference type="SUPFAM" id="SSF52058">
    <property type="entry name" value="L domain-like"/>
    <property type="match status" value="1"/>
</dbReference>
<evidence type="ECO:0000256" key="1">
    <source>
        <dbReference type="ARBA" id="ARBA00022614"/>
    </source>
</evidence>
<dbReference type="WBParaSite" id="ACRNAN_scaffold84.g27811.t1">
    <property type="protein sequence ID" value="ACRNAN_scaffold84.g27811.t1"/>
    <property type="gene ID" value="ACRNAN_scaffold84.g27811"/>
</dbReference>
<reference evidence="5" key="1">
    <citation type="submission" date="2022-11" db="UniProtKB">
        <authorList>
            <consortium name="WormBaseParasite"/>
        </authorList>
    </citation>
    <scope>IDENTIFICATION</scope>
</reference>
<dbReference type="InterPro" id="IPR032675">
    <property type="entry name" value="LRR_dom_sf"/>
</dbReference>
<dbReference type="PANTHER" id="PTHR24366:SF96">
    <property type="entry name" value="LEUCINE RICH REPEAT CONTAINING 53"/>
    <property type="match status" value="1"/>
</dbReference>
<name>A0A914EHW1_9BILA</name>
<keyword evidence="3" id="KW-0812">Transmembrane</keyword>
<dbReference type="Gene3D" id="3.80.10.10">
    <property type="entry name" value="Ribonuclease Inhibitor"/>
    <property type="match status" value="3"/>
</dbReference>
<organism evidence="4 5">
    <name type="scientific">Acrobeloides nanus</name>
    <dbReference type="NCBI Taxonomy" id="290746"/>
    <lineage>
        <taxon>Eukaryota</taxon>
        <taxon>Metazoa</taxon>
        <taxon>Ecdysozoa</taxon>
        <taxon>Nematoda</taxon>
        <taxon>Chromadorea</taxon>
        <taxon>Rhabditida</taxon>
        <taxon>Tylenchina</taxon>
        <taxon>Cephalobomorpha</taxon>
        <taxon>Cephaloboidea</taxon>
        <taxon>Cephalobidae</taxon>
        <taxon>Acrobeloides</taxon>
    </lineage>
</organism>
<dbReference type="PROSITE" id="PS51450">
    <property type="entry name" value="LRR"/>
    <property type="match status" value="1"/>
</dbReference>
<keyword evidence="3" id="KW-0472">Membrane</keyword>
<keyword evidence="2" id="KW-0677">Repeat</keyword>
<dbReference type="AlphaFoldDB" id="A0A914EHW1"/>
<dbReference type="SMART" id="SM00369">
    <property type="entry name" value="LRR_TYP"/>
    <property type="match status" value="11"/>
</dbReference>
<dbReference type="Pfam" id="PF13855">
    <property type="entry name" value="LRR_8"/>
    <property type="match status" value="4"/>
</dbReference>
<keyword evidence="3" id="KW-1133">Transmembrane helix</keyword>
<keyword evidence="1" id="KW-0433">Leucine-rich repeat</keyword>
<feature type="transmembrane region" description="Helical" evidence="3">
    <location>
        <begin position="612"/>
        <end position="634"/>
    </location>
</feature>
<evidence type="ECO:0000256" key="2">
    <source>
        <dbReference type="ARBA" id="ARBA00022737"/>
    </source>
</evidence>